<name>A0ABW0ZE98_9ACTN</name>
<feature type="domain" description="DXP reductoisomerase C-terminal" evidence="12">
    <location>
        <begin position="240"/>
        <end position="357"/>
    </location>
</feature>
<feature type="binding site" evidence="9">
    <location>
        <position position="199"/>
    </location>
    <ligand>
        <name>1-deoxy-D-xylulose 5-phosphate</name>
        <dbReference type="ChEBI" id="CHEBI:57792"/>
    </ligand>
</feature>
<dbReference type="InterPro" id="IPR036169">
    <property type="entry name" value="DXPR_C_sf"/>
</dbReference>
<dbReference type="InterPro" id="IPR013512">
    <property type="entry name" value="DXP_reductoisomerase_N"/>
</dbReference>
<dbReference type="Pfam" id="PF13288">
    <property type="entry name" value="DXPR_C"/>
    <property type="match status" value="1"/>
</dbReference>
<dbReference type="InterPro" id="IPR036291">
    <property type="entry name" value="NAD(P)-bd_dom_sf"/>
</dbReference>
<evidence type="ECO:0000256" key="3">
    <source>
        <dbReference type="ARBA" id="ARBA00022723"/>
    </source>
</evidence>
<evidence type="ECO:0000259" key="11">
    <source>
        <dbReference type="Pfam" id="PF08436"/>
    </source>
</evidence>
<feature type="binding site" evidence="9">
    <location>
        <position position="10"/>
    </location>
    <ligand>
        <name>NADPH</name>
        <dbReference type="ChEBI" id="CHEBI:57783"/>
    </ligand>
</feature>
<dbReference type="SUPFAM" id="SSF69055">
    <property type="entry name" value="1-deoxy-D-xylulose-5-phosphate reductoisomerase, C-terminal domain"/>
    <property type="match status" value="1"/>
</dbReference>
<comment type="caution">
    <text evidence="9">Lacks conserved residue(s) required for the propagation of feature annotation.</text>
</comment>
<feature type="binding site" evidence="9">
    <location>
        <position position="106"/>
    </location>
    <ligand>
        <name>NADPH</name>
        <dbReference type="ChEBI" id="CHEBI:57783"/>
    </ligand>
</feature>
<feature type="binding site" evidence="9">
    <location>
        <position position="130"/>
    </location>
    <ligand>
        <name>1-deoxy-D-xylulose 5-phosphate</name>
        <dbReference type="ChEBI" id="CHEBI:57792"/>
    </ligand>
</feature>
<feature type="binding site" evidence="9">
    <location>
        <position position="13"/>
    </location>
    <ligand>
        <name>NADPH</name>
        <dbReference type="ChEBI" id="CHEBI:57783"/>
    </ligand>
</feature>
<proteinExistence type="inferred from homology"/>
<dbReference type="RefSeq" id="WP_136432227.1">
    <property type="nucleotide sequence ID" value="NZ_JBHSNS010000001.1"/>
</dbReference>
<evidence type="ECO:0000313" key="14">
    <source>
        <dbReference type="Proteomes" id="UP001596072"/>
    </source>
</evidence>
<feature type="binding site" evidence="9">
    <location>
        <position position="154"/>
    </location>
    <ligand>
        <name>1-deoxy-D-xylulose 5-phosphate</name>
        <dbReference type="ChEBI" id="CHEBI:57792"/>
    </ligand>
</feature>
<feature type="binding site" evidence="9">
    <location>
        <position position="129"/>
    </location>
    <ligand>
        <name>1-deoxy-D-xylulose 5-phosphate</name>
        <dbReference type="ChEBI" id="CHEBI:57792"/>
    </ligand>
</feature>
<dbReference type="PIRSF" id="PIRSF006205">
    <property type="entry name" value="Dxp_reductismrs"/>
    <property type="match status" value="1"/>
</dbReference>
<organism evidence="13 14">
    <name type="scientific">Nocardioides vastitatis</name>
    <dbReference type="NCBI Taxonomy" id="2568655"/>
    <lineage>
        <taxon>Bacteria</taxon>
        <taxon>Bacillati</taxon>
        <taxon>Actinomycetota</taxon>
        <taxon>Actinomycetes</taxon>
        <taxon>Propionibacteriales</taxon>
        <taxon>Nocardioidaceae</taxon>
        <taxon>Nocardioides</taxon>
    </lineage>
</organism>
<keyword evidence="5 9" id="KW-0560">Oxidoreductase</keyword>
<feature type="binding site" evidence="9">
    <location>
        <position position="183"/>
    </location>
    <ligand>
        <name>NADPH</name>
        <dbReference type="ChEBI" id="CHEBI:57783"/>
    </ligand>
</feature>
<keyword evidence="3 9" id="KW-0479">Metal-binding</keyword>
<evidence type="ECO:0000256" key="1">
    <source>
        <dbReference type="ARBA" id="ARBA00005094"/>
    </source>
</evidence>
<comment type="similarity">
    <text evidence="2 9">Belongs to the DXR family.</text>
</comment>
<dbReference type="Gene3D" id="1.10.1740.10">
    <property type="match status" value="1"/>
</dbReference>
<feature type="binding site" evidence="9">
    <location>
        <position position="177"/>
    </location>
    <ligand>
        <name>1-deoxy-D-xylulose 5-phosphate</name>
        <dbReference type="ChEBI" id="CHEBI:57792"/>
    </ligand>
</feature>
<feature type="binding site" evidence="9">
    <location>
        <position position="105"/>
    </location>
    <ligand>
        <name>1-deoxy-D-xylulose 5-phosphate</name>
        <dbReference type="ChEBI" id="CHEBI:57792"/>
    </ligand>
</feature>
<feature type="binding site" evidence="9">
    <location>
        <position position="130"/>
    </location>
    <ligand>
        <name>Mn(2+)</name>
        <dbReference type="ChEBI" id="CHEBI:29035"/>
    </ligand>
</feature>
<evidence type="ECO:0000259" key="10">
    <source>
        <dbReference type="Pfam" id="PF02670"/>
    </source>
</evidence>
<evidence type="ECO:0000256" key="5">
    <source>
        <dbReference type="ARBA" id="ARBA00023002"/>
    </source>
</evidence>
<feature type="binding site" evidence="9">
    <location>
        <position position="104"/>
    </location>
    <ligand>
        <name>NADPH</name>
        <dbReference type="ChEBI" id="CHEBI:57783"/>
    </ligand>
</feature>
<evidence type="ECO:0000256" key="9">
    <source>
        <dbReference type="HAMAP-Rule" id="MF_00183"/>
    </source>
</evidence>
<feature type="binding site" evidence="9">
    <location>
        <position position="36"/>
    </location>
    <ligand>
        <name>NADPH</name>
        <dbReference type="ChEBI" id="CHEBI:57783"/>
    </ligand>
</feature>
<evidence type="ECO:0000256" key="7">
    <source>
        <dbReference type="ARBA" id="ARBA00023229"/>
    </source>
</evidence>
<evidence type="ECO:0000259" key="12">
    <source>
        <dbReference type="Pfam" id="PF13288"/>
    </source>
</evidence>
<dbReference type="EC" id="1.1.1.267" evidence="9"/>
<gene>
    <name evidence="9 13" type="primary">dxr</name>
    <name evidence="13" type="ORF">ACFPQB_05275</name>
</gene>
<feature type="binding site" evidence="9">
    <location>
        <position position="196"/>
    </location>
    <ligand>
        <name>1-deoxy-D-xylulose 5-phosphate</name>
        <dbReference type="ChEBI" id="CHEBI:57792"/>
    </ligand>
</feature>
<comment type="catalytic activity">
    <reaction evidence="8">
        <text>2-C-methyl-D-erythritol 4-phosphate + NADP(+) = 1-deoxy-D-xylulose 5-phosphate + NADPH + H(+)</text>
        <dbReference type="Rhea" id="RHEA:13717"/>
        <dbReference type="ChEBI" id="CHEBI:15378"/>
        <dbReference type="ChEBI" id="CHEBI:57783"/>
        <dbReference type="ChEBI" id="CHEBI:57792"/>
        <dbReference type="ChEBI" id="CHEBI:58262"/>
        <dbReference type="ChEBI" id="CHEBI:58349"/>
        <dbReference type="EC" id="1.1.1.267"/>
    </reaction>
    <physiologicalReaction direction="right-to-left" evidence="8">
        <dbReference type="Rhea" id="RHEA:13719"/>
    </physiologicalReaction>
</comment>
<dbReference type="InterPro" id="IPR003821">
    <property type="entry name" value="DXP_reductoisomerase"/>
</dbReference>
<keyword evidence="9" id="KW-0460">Magnesium</keyword>
<dbReference type="PANTHER" id="PTHR30525:SF0">
    <property type="entry name" value="1-DEOXY-D-XYLULOSE 5-PHOSPHATE REDUCTOISOMERASE, CHLOROPLASTIC"/>
    <property type="match status" value="1"/>
</dbReference>
<dbReference type="Proteomes" id="UP001596072">
    <property type="component" value="Unassembled WGS sequence"/>
</dbReference>
<dbReference type="SUPFAM" id="SSF55347">
    <property type="entry name" value="Glyceraldehyde-3-phosphate dehydrogenase-like, C-terminal domain"/>
    <property type="match status" value="1"/>
</dbReference>
<feature type="binding site" evidence="9">
    <location>
        <position position="11"/>
    </location>
    <ligand>
        <name>NADPH</name>
        <dbReference type="ChEBI" id="CHEBI:57783"/>
    </ligand>
</feature>
<evidence type="ECO:0000256" key="8">
    <source>
        <dbReference type="ARBA" id="ARBA00048543"/>
    </source>
</evidence>
<reference evidence="14" key="1">
    <citation type="journal article" date="2019" name="Int. J. Syst. Evol. Microbiol.">
        <title>The Global Catalogue of Microorganisms (GCM) 10K type strain sequencing project: providing services to taxonomists for standard genome sequencing and annotation.</title>
        <authorList>
            <consortium name="The Broad Institute Genomics Platform"/>
            <consortium name="The Broad Institute Genome Sequencing Center for Infectious Disease"/>
            <person name="Wu L."/>
            <person name="Ma J."/>
        </authorList>
    </citation>
    <scope>NUCLEOTIDE SEQUENCE [LARGE SCALE GENOMIC DNA]</scope>
    <source>
        <strain evidence="14">YIM 94188</strain>
    </source>
</reference>
<dbReference type="PANTHER" id="PTHR30525">
    <property type="entry name" value="1-DEOXY-D-XYLULOSE 5-PHOSPHATE REDUCTOISOMERASE"/>
    <property type="match status" value="1"/>
</dbReference>
<feature type="binding site" evidence="9">
    <location>
        <position position="12"/>
    </location>
    <ligand>
        <name>NADPH</name>
        <dbReference type="ChEBI" id="CHEBI:57783"/>
    </ligand>
</feature>
<evidence type="ECO:0000313" key="13">
    <source>
        <dbReference type="EMBL" id="MFC5728318.1"/>
    </source>
</evidence>
<feature type="binding site" evidence="9">
    <location>
        <position position="128"/>
    </location>
    <ligand>
        <name>Mn(2+)</name>
        <dbReference type="ChEBI" id="CHEBI:29035"/>
    </ligand>
</feature>
<keyword evidence="6 9" id="KW-0464">Manganese</keyword>
<feature type="domain" description="1-deoxy-D-xylulose 5-phosphate reductoisomerase N-terminal" evidence="10">
    <location>
        <begin position="4"/>
        <end position="51"/>
    </location>
</feature>
<keyword evidence="4 9" id="KW-0521">NADP</keyword>
<dbReference type="EMBL" id="JBHSNS010000001">
    <property type="protein sequence ID" value="MFC5728318.1"/>
    <property type="molecule type" value="Genomic_DNA"/>
</dbReference>
<dbReference type="Gene3D" id="3.40.50.720">
    <property type="entry name" value="NAD(P)-binding Rossmann-like Domain"/>
    <property type="match status" value="2"/>
</dbReference>
<dbReference type="Pfam" id="PF02670">
    <property type="entry name" value="DXP_reductoisom"/>
    <property type="match status" value="2"/>
</dbReference>
<dbReference type="InterPro" id="IPR013644">
    <property type="entry name" value="DXP_reductoisomerase_C"/>
</dbReference>
<protein>
    <recommendedName>
        <fullName evidence="9">1-deoxy-D-xylulose 5-phosphate reductoisomerase</fullName>
        <shortName evidence="9">DXP reductoisomerase</shortName>
        <ecNumber evidence="9">1.1.1.267</ecNumber>
    </recommendedName>
    <alternativeName>
        <fullName evidence="9">1-deoxyxylulose-5-phosphate reductoisomerase</fullName>
    </alternativeName>
    <alternativeName>
        <fullName evidence="9">2-C-methyl-D-erythritol 4-phosphate synthase</fullName>
    </alternativeName>
</protein>
<dbReference type="SUPFAM" id="SSF51735">
    <property type="entry name" value="NAD(P)-binding Rossmann-fold domains"/>
    <property type="match status" value="1"/>
</dbReference>
<evidence type="ECO:0000256" key="2">
    <source>
        <dbReference type="ARBA" id="ARBA00006825"/>
    </source>
</evidence>
<feature type="binding site" evidence="9">
    <location>
        <position position="195"/>
    </location>
    <ligand>
        <name>1-deoxy-D-xylulose 5-phosphate</name>
        <dbReference type="ChEBI" id="CHEBI:57792"/>
    </ligand>
</feature>
<dbReference type="Pfam" id="PF08436">
    <property type="entry name" value="DXP_redisom_C"/>
    <property type="match status" value="1"/>
</dbReference>
<feature type="domain" description="1-deoxy-D-xylulose 5-phosphate reductoisomerase N-terminal" evidence="10">
    <location>
        <begin position="61"/>
        <end position="112"/>
    </location>
</feature>
<feature type="binding site" evidence="9">
    <location>
        <position position="39"/>
    </location>
    <ligand>
        <name>NADPH</name>
        <dbReference type="ChEBI" id="CHEBI:57783"/>
    </ligand>
</feature>
<accession>A0ABW0ZE98</accession>
<dbReference type="NCBIfam" id="TIGR00243">
    <property type="entry name" value="Dxr"/>
    <property type="match status" value="1"/>
</dbReference>
<feature type="domain" description="1-deoxy-D-xylulose 5-phosphate reductoisomerase C-terminal" evidence="11">
    <location>
        <begin position="124"/>
        <end position="207"/>
    </location>
</feature>
<dbReference type="InterPro" id="IPR026877">
    <property type="entry name" value="DXPR_C"/>
</dbReference>
<dbReference type="GO" id="GO:0030604">
    <property type="term" value="F:1-deoxy-D-xylulose-5-phosphate reductoisomerase activity"/>
    <property type="evidence" value="ECO:0007669"/>
    <property type="project" value="UniProtKB-EC"/>
</dbReference>
<comment type="function">
    <text evidence="9">Catalyzes the NADPH-dependent rearrangement and reduction of 1-deoxy-D-xylulose-5-phosphate (DXP) to 2-C-methyl-D-erythritol 4-phosphate (MEP).</text>
</comment>
<keyword evidence="14" id="KW-1185">Reference proteome</keyword>
<evidence type="ECO:0000256" key="6">
    <source>
        <dbReference type="ARBA" id="ARBA00023211"/>
    </source>
</evidence>
<feature type="binding site" evidence="9">
    <location>
        <position position="190"/>
    </location>
    <ligand>
        <name>1-deoxy-D-xylulose 5-phosphate</name>
        <dbReference type="ChEBI" id="CHEBI:57792"/>
    </ligand>
</feature>
<feature type="binding site" evidence="9">
    <location>
        <position position="199"/>
    </location>
    <ligand>
        <name>Mn(2+)</name>
        <dbReference type="ChEBI" id="CHEBI:29035"/>
    </ligand>
</feature>
<comment type="cofactor">
    <cofactor evidence="9">
        <name>Mg(2+)</name>
        <dbReference type="ChEBI" id="CHEBI:18420"/>
    </cofactor>
    <cofactor evidence="9">
        <name>Mn(2+)</name>
        <dbReference type="ChEBI" id="CHEBI:29035"/>
    </cofactor>
</comment>
<comment type="caution">
    <text evidence="13">The sequence shown here is derived from an EMBL/GenBank/DDBJ whole genome shotgun (WGS) entry which is preliminary data.</text>
</comment>
<keyword evidence="7 9" id="KW-0414">Isoprene biosynthesis</keyword>
<evidence type="ECO:0000256" key="4">
    <source>
        <dbReference type="ARBA" id="ARBA00022857"/>
    </source>
</evidence>
<comment type="pathway">
    <text evidence="1 9">Isoprenoid biosynthesis; isopentenyl diphosphate biosynthesis via DXP pathway; isopentenyl diphosphate from 1-deoxy-D-xylulose 5-phosphate: step 1/6.</text>
</comment>
<sequence>MKDVVILGSTGSIGTQALDLVRANPDRFRVVGVTAGGSNRELFESQVAELSAVCPGLFHGLGEEASVEAAQLGCDVVLNGITGAVGLRPTLAALDAGNTLALANKESLVMGGPLVLDRAKPGQIVPVDSEHSALAQCLRAGAPDEVRRLVLTASGGPFRGRSRAQLAGVTPDQALAHPTWDMGPVITINSATLVNKGLEVIEAHLLFGIPFERIEVVVHPTSVVHSMVEFVDGSTLVQASPPTMLIPIALGLAWPERVPDAAPAVDWTRVETWEFIPLDDEAFPAVALAREAGSRGGTAPAVYNAANEVAVEAFRDGRLPFTGIVDVVASAVADHDVPSNVQLSLDDVLAADAWAREAASRTIAGSTGSDRGR</sequence>
<dbReference type="HAMAP" id="MF_00183">
    <property type="entry name" value="DXP_reductoisom"/>
    <property type="match status" value="1"/>
</dbReference>